<evidence type="ECO:0000313" key="1">
    <source>
        <dbReference type="EMBL" id="QDU75773.1"/>
    </source>
</evidence>
<evidence type="ECO:0000313" key="2">
    <source>
        <dbReference type="Proteomes" id="UP000318626"/>
    </source>
</evidence>
<accession>A0A518C973</accession>
<dbReference type="EMBL" id="CP036289">
    <property type="protein sequence ID" value="QDU75773.1"/>
    <property type="molecule type" value="Genomic_DNA"/>
</dbReference>
<dbReference type="AlphaFoldDB" id="A0A518C973"/>
<gene>
    <name evidence="1" type="ORF">Pan97_28150</name>
</gene>
<organism evidence="1 2">
    <name type="scientific">Bremerella volcania</name>
    <dbReference type="NCBI Taxonomy" id="2527984"/>
    <lineage>
        <taxon>Bacteria</taxon>
        <taxon>Pseudomonadati</taxon>
        <taxon>Planctomycetota</taxon>
        <taxon>Planctomycetia</taxon>
        <taxon>Pirellulales</taxon>
        <taxon>Pirellulaceae</taxon>
        <taxon>Bremerella</taxon>
    </lineage>
</organism>
<protein>
    <submittedName>
        <fullName evidence="1">Uncharacterized protein</fullName>
    </submittedName>
</protein>
<keyword evidence="2" id="KW-1185">Reference proteome</keyword>
<name>A0A518C973_9BACT</name>
<reference evidence="2" key="1">
    <citation type="submission" date="2019-02" db="EMBL/GenBank/DDBJ databases">
        <title>Deep-cultivation of Planctomycetes and their phenomic and genomic characterization uncovers novel biology.</title>
        <authorList>
            <person name="Wiegand S."/>
            <person name="Jogler M."/>
            <person name="Boedeker C."/>
            <person name="Pinto D."/>
            <person name="Vollmers J."/>
            <person name="Rivas-Marin E."/>
            <person name="Kohn T."/>
            <person name="Peeters S.H."/>
            <person name="Heuer A."/>
            <person name="Rast P."/>
            <person name="Oberbeckmann S."/>
            <person name="Bunk B."/>
            <person name="Jeske O."/>
            <person name="Meyerdierks A."/>
            <person name="Storesund J.E."/>
            <person name="Kallscheuer N."/>
            <person name="Luecker S."/>
            <person name="Lage O.M."/>
            <person name="Pohl T."/>
            <person name="Merkel B.J."/>
            <person name="Hornburger P."/>
            <person name="Mueller R.-W."/>
            <person name="Bruemmer F."/>
            <person name="Labrenz M."/>
            <person name="Spormann A.M."/>
            <person name="Op den Camp H."/>
            <person name="Overmann J."/>
            <person name="Amann R."/>
            <person name="Jetten M.S.M."/>
            <person name="Mascher T."/>
            <person name="Medema M.H."/>
            <person name="Devos D.P."/>
            <person name="Kaster A.-K."/>
            <person name="Ovreas L."/>
            <person name="Rohde M."/>
            <person name="Galperin M.Y."/>
            <person name="Jogler C."/>
        </authorList>
    </citation>
    <scope>NUCLEOTIDE SEQUENCE [LARGE SCALE GENOMIC DNA]</scope>
    <source>
        <strain evidence="2">Pan97</strain>
    </source>
</reference>
<proteinExistence type="predicted"/>
<dbReference type="Proteomes" id="UP000318626">
    <property type="component" value="Chromosome"/>
</dbReference>
<dbReference type="KEGG" id="bvo:Pan97_28150"/>
<sequence>MHARTFPTPSSLHNVESQAVGLVLFIRSGKNPMPRLEKLSNPEDIRSLNANLCLIFYLILTSSF</sequence>